<dbReference type="AlphaFoldDB" id="A0A2G8SG76"/>
<accession>A0A2G8SG76</accession>
<dbReference type="EMBL" id="AYKW01000010">
    <property type="protein sequence ID" value="PIL32588.1"/>
    <property type="molecule type" value="Genomic_DNA"/>
</dbReference>
<feature type="compositionally biased region" description="Low complexity" evidence="1">
    <location>
        <begin position="83"/>
        <end position="97"/>
    </location>
</feature>
<evidence type="ECO:0000256" key="1">
    <source>
        <dbReference type="SAM" id="MobiDB-lite"/>
    </source>
</evidence>
<dbReference type="OrthoDB" id="2758311at2759"/>
<gene>
    <name evidence="2" type="ORF">GSI_05291</name>
</gene>
<feature type="region of interest" description="Disordered" evidence="1">
    <location>
        <begin position="309"/>
        <end position="392"/>
    </location>
</feature>
<protein>
    <submittedName>
        <fullName evidence="2">Uncharacterized protein</fullName>
    </submittedName>
</protein>
<dbReference type="Proteomes" id="UP000230002">
    <property type="component" value="Unassembled WGS sequence"/>
</dbReference>
<feature type="compositionally biased region" description="Polar residues" evidence="1">
    <location>
        <begin position="363"/>
        <end position="372"/>
    </location>
</feature>
<reference evidence="2 3" key="1">
    <citation type="journal article" date="2015" name="Sci. Rep.">
        <title>Chromosome-level genome map provides insights into diverse defense mechanisms in the medicinal fungus Ganoderma sinense.</title>
        <authorList>
            <person name="Zhu Y."/>
            <person name="Xu J."/>
            <person name="Sun C."/>
            <person name="Zhou S."/>
            <person name="Xu H."/>
            <person name="Nelson D.R."/>
            <person name="Qian J."/>
            <person name="Song J."/>
            <person name="Luo H."/>
            <person name="Xiang L."/>
            <person name="Li Y."/>
            <person name="Xu Z."/>
            <person name="Ji A."/>
            <person name="Wang L."/>
            <person name="Lu S."/>
            <person name="Hayward A."/>
            <person name="Sun W."/>
            <person name="Li X."/>
            <person name="Schwartz D.C."/>
            <person name="Wang Y."/>
            <person name="Chen S."/>
        </authorList>
    </citation>
    <scope>NUCLEOTIDE SEQUENCE [LARGE SCALE GENOMIC DNA]</scope>
    <source>
        <strain evidence="2 3">ZZ0214-1</strain>
    </source>
</reference>
<evidence type="ECO:0000313" key="2">
    <source>
        <dbReference type="EMBL" id="PIL32588.1"/>
    </source>
</evidence>
<feature type="region of interest" description="Disordered" evidence="1">
    <location>
        <begin position="134"/>
        <end position="183"/>
    </location>
</feature>
<feature type="compositionally biased region" description="Basic residues" evidence="1">
    <location>
        <begin position="139"/>
        <end position="150"/>
    </location>
</feature>
<name>A0A2G8SG76_9APHY</name>
<feature type="region of interest" description="Disordered" evidence="1">
    <location>
        <begin position="72"/>
        <end position="119"/>
    </location>
</feature>
<keyword evidence="3" id="KW-1185">Reference proteome</keyword>
<sequence length="529" mass="59328">MPKPAPDASPTEDVLSHLKRCPKCKYYVCAPLRSKGKANETNEGFHYEKCLKNRQPVPDSCTHFAWRRDLGKDHRNGVQQAVTPKKATAQAEKQAAPSTRGRRNKSKTESKQRVLVSTIDEDSDNDAVVLEGTADRSAPAHRRQSKKQPQKHVAVSPVDDTSNEEPVVTGRKPDHAPRKRQTYSTLTSPAYVRRVDAIDTEHRMREEQIATRARQALAKSHVASVIIRWWSKEGTEPDVLEIEVENPSAFHPKDSPLLVQEYRCDKEKFQYYDSKKDIWFTGSAGTATRDLKKLGGEILCYRSYDVKSGEGMPGANKRPASDASLGPEMPRRPLPPFRDSPSRHYPLTPDSQIRRAAFPATSPPGSGTSASLEESGLDDNTPVQTHATPRHHQDTFTAVNRIEPPLPALFAPPAPPALPAASASASRVPPDILNVRRGPRSAWPFRYVCDMAHGFDLMREWEAIHPGSKPKDSFPATLQLEFKSSTWNDNSRAWFAAGDIEGEQERWIAHGHTHDGEWRKFMQVWRQTK</sequence>
<comment type="caution">
    <text evidence="2">The sequence shown here is derived from an EMBL/GenBank/DDBJ whole genome shotgun (WGS) entry which is preliminary data.</text>
</comment>
<proteinExistence type="predicted"/>
<organism evidence="2 3">
    <name type="scientific">Ganoderma sinense ZZ0214-1</name>
    <dbReference type="NCBI Taxonomy" id="1077348"/>
    <lineage>
        <taxon>Eukaryota</taxon>
        <taxon>Fungi</taxon>
        <taxon>Dikarya</taxon>
        <taxon>Basidiomycota</taxon>
        <taxon>Agaricomycotina</taxon>
        <taxon>Agaricomycetes</taxon>
        <taxon>Polyporales</taxon>
        <taxon>Polyporaceae</taxon>
        <taxon>Ganoderma</taxon>
    </lineage>
</organism>
<evidence type="ECO:0000313" key="3">
    <source>
        <dbReference type="Proteomes" id="UP000230002"/>
    </source>
</evidence>